<dbReference type="Proteomes" id="UP000218172">
    <property type="component" value="Unassembled WGS sequence"/>
</dbReference>
<accession>A0A2A4MGS6</accession>
<proteinExistence type="predicted"/>
<dbReference type="Pfam" id="PF06155">
    <property type="entry name" value="GBBH-like_N"/>
    <property type="match status" value="1"/>
</dbReference>
<evidence type="ECO:0000256" key="1">
    <source>
        <dbReference type="ARBA" id="ARBA00022723"/>
    </source>
</evidence>
<evidence type="ECO:0000313" key="4">
    <source>
        <dbReference type="EMBL" id="PCH58937.1"/>
    </source>
</evidence>
<keyword evidence="2" id="KW-0408">Iron</keyword>
<protein>
    <submittedName>
        <fullName evidence="4">1-(5-phosphoribosyl)-5-((5-phosphoribosylamino)methylideneamino)imidazole-4-carboxamide isomerase</fullName>
    </submittedName>
</protein>
<reference evidence="5" key="1">
    <citation type="submission" date="2017-08" db="EMBL/GenBank/DDBJ databases">
        <title>A dynamic microbial community with high functional redundancy inhabits the cold, oxic subseafloor aquifer.</title>
        <authorList>
            <person name="Tully B.J."/>
            <person name="Wheat C.G."/>
            <person name="Glazer B.T."/>
            <person name="Huber J.A."/>
        </authorList>
    </citation>
    <scope>NUCLEOTIDE SEQUENCE [LARGE SCALE GENOMIC DNA]</scope>
</reference>
<sequence>MAKANSHTMPSDIKLHRKSAVLELCYAGSGDYSLSAEFLRVHSPSAEVRGHGKGQEVLQIGKRQVGILKVSPVGNYAIKLSFDDGHDSGIYSWGYLEELCQQHDTLWQAYLEKMTLVGASRDILPVGTQVINIQPLS</sequence>
<dbReference type="GO" id="GO:0046872">
    <property type="term" value="F:metal ion binding"/>
    <property type="evidence" value="ECO:0007669"/>
    <property type="project" value="UniProtKB-KW"/>
</dbReference>
<gene>
    <name evidence="4" type="ORF">COC19_08070</name>
</gene>
<dbReference type="GO" id="GO:0016853">
    <property type="term" value="F:isomerase activity"/>
    <property type="evidence" value="ECO:0007669"/>
    <property type="project" value="UniProtKB-KW"/>
</dbReference>
<dbReference type="PANTHER" id="PTHR35303:SF5">
    <property type="entry name" value="OS02G0197800 PROTEIN"/>
    <property type="match status" value="1"/>
</dbReference>
<dbReference type="PANTHER" id="PTHR35303">
    <property type="entry name" value="OS02G0197800 PROTEIN"/>
    <property type="match status" value="1"/>
</dbReference>
<keyword evidence="4" id="KW-0413">Isomerase</keyword>
<dbReference type="InterPro" id="IPR038492">
    <property type="entry name" value="GBBH-like_N_sf"/>
</dbReference>
<dbReference type="EMBL" id="NVQR01000147">
    <property type="protein sequence ID" value="PCH58937.1"/>
    <property type="molecule type" value="Genomic_DNA"/>
</dbReference>
<feature type="domain" description="Gamma-butyrobetaine hydroxylase-like N-terminal" evidence="3">
    <location>
        <begin position="13"/>
        <end position="96"/>
    </location>
</feature>
<name>A0A2A4MGS6_9GAMM</name>
<dbReference type="AlphaFoldDB" id="A0A2A4MGS6"/>
<dbReference type="InterPro" id="IPR010376">
    <property type="entry name" value="GBBH-like_N"/>
</dbReference>
<dbReference type="Gene3D" id="3.30.2020.30">
    <property type="match status" value="1"/>
</dbReference>
<evidence type="ECO:0000313" key="5">
    <source>
        <dbReference type="Proteomes" id="UP000218172"/>
    </source>
</evidence>
<evidence type="ECO:0000259" key="3">
    <source>
        <dbReference type="Pfam" id="PF06155"/>
    </source>
</evidence>
<evidence type="ECO:0000256" key="2">
    <source>
        <dbReference type="ARBA" id="ARBA00023004"/>
    </source>
</evidence>
<comment type="caution">
    <text evidence="4">The sequence shown here is derived from an EMBL/GenBank/DDBJ whole genome shotgun (WGS) entry which is preliminary data.</text>
</comment>
<organism evidence="4 5">
    <name type="scientific">SAR86 cluster bacterium</name>
    <dbReference type="NCBI Taxonomy" id="2030880"/>
    <lineage>
        <taxon>Bacteria</taxon>
        <taxon>Pseudomonadati</taxon>
        <taxon>Pseudomonadota</taxon>
        <taxon>Gammaproteobacteria</taxon>
        <taxon>SAR86 cluster</taxon>
    </lineage>
</organism>
<keyword evidence="1" id="KW-0479">Metal-binding</keyword>